<dbReference type="AlphaFoldDB" id="M7NV86"/>
<reference evidence="1 2" key="1">
    <citation type="journal article" date="2013" name="Genome Announc.">
        <title>Draft Genome Sequence of Cesiribacter andamanensis Strain AMV16T, Isolated from a Soil Sample from a Mud Volcano in the Andaman Islands, India.</title>
        <authorList>
            <person name="Shivaji S."/>
            <person name="Ara S."/>
            <person name="Begum Z."/>
            <person name="Srinivas T.N."/>
            <person name="Singh A."/>
            <person name="Kumar Pinnaka A."/>
        </authorList>
    </citation>
    <scope>NUCLEOTIDE SEQUENCE [LARGE SCALE GENOMIC DNA]</scope>
    <source>
        <strain evidence="1 2">AMV16</strain>
    </source>
</reference>
<organism evidence="1 2">
    <name type="scientific">Cesiribacter andamanensis AMV16</name>
    <dbReference type="NCBI Taxonomy" id="1279009"/>
    <lineage>
        <taxon>Bacteria</taxon>
        <taxon>Pseudomonadati</taxon>
        <taxon>Bacteroidota</taxon>
        <taxon>Cytophagia</taxon>
        <taxon>Cytophagales</taxon>
        <taxon>Cesiribacteraceae</taxon>
        <taxon>Cesiribacter</taxon>
    </lineage>
</organism>
<dbReference type="Pfam" id="PF14054">
    <property type="entry name" value="DUF4249"/>
    <property type="match status" value="1"/>
</dbReference>
<dbReference type="Proteomes" id="UP000011910">
    <property type="component" value="Unassembled WGS sequence"/>
</dbReference>
<name>M7NV86_9BACT</name>
<dbReference type="OrthoDB" id="1062680at2"/>
<evidence type="ECO:0000313" key="1">
    <source>
        <dbReference type="EMBL" id="EMR02369.1"/>
    </source>
</evidence>
<dbReference type="EMBL" id="AODQ01000061">
    <property type="protein sequence ID" value="EMR02369.1"/>
    <property type="molecule type" value="Genomic_DNA"/>
</dbReference>
<evidence type="ECO:0008006" key="3">
    <source>
        <dbReference type="Google" id="ProtNLM"/>
    </source>
</evidence>
<dbReference type="InterPro" id="IPR025345">
    <property type="entry name" value="DUF4249"/>
</dbReference>
<dbReference type="RefSeq" id="WP_009195908.1">
    <property type="nucleotide sequence ID" value="NZ_AODQ01000061.1"/>
</dbReference>
<dbReference type="eggNOG" id="ENOG5032VGS">
    <property type="taxonomic scope" value="Bacteria"/>
</dbReference>
<proteinExistence type="predicted"/>
<dbReference type="PATRIC" id="fig|1279009.4.peg.2552"/>
<dbReference type="PROSITE" id="PS51257">
    <property type="entry name" value="PROKAR_LIPOPROTEIN"/>
    <property type="match status" value="1"/>
</dbReference>
<comment type="caution">
    <text evidence="1">The sequence shown here is derived from an EMBL/GenBank/DDBJ whole genome shotgun (WGS) entry which is preliminary data.</text>
</comment>
<sequence length="276" mass="31199">MRVFYLLLAVLALVTGGCRELVTLELPQQEPRLVIEAELTDTPGPHTVRLTLTQDYFSKAAAPVVEDARVSITDDAGNSQELLYTQNGVYATQGLEGVIGRSYTLRVEWQGQVYESSGVLSLKPVIDSLVVQYFEAIPPFLDAGHYMLFYGHIPRGGTRYYRFKIYENDSLYNDRTDLLVPEAEFMPDTLREVRLGYAFTPGDTIRLEMYALNRDMYDYYYELRTLLFNDGGLFSPPPRNPTSNIRNVSDPARPPLGYFQVASFATDTVIIGEETD</sequence>
<gene>
    <name evidence="1" type="ORF">ADICEAN_02518</name>
</gene>
<accession>M7NV86</accession>
<keyword evidence="2" id="KW-1185">Reference proteome</keyword>
<evidence type="ECO:0000313" key="2">
    <source>
        <dbReference type="Proteomes" id="UP000011910"/>
    </source>
</evidence>
<protein>
    <recommendedName>
        <fullName evidence="3">DUF4249 domain-containing protein</fullName>
    </recommendedName>
</protein>
<dbReference type="STRING" id="1279009.ADICEAN_02518"/>